<dbReference type="AlphaFoldDB" id="A0A099J1W2"/>
<dbReference type="EMBL" id="JPXF01000087">
    <property type="protein sequence ID" value="KGJ72236.1"/>
    <property type="molecule type" value="Genomic_DNA"/>
</dbReference>
<evidence type="ECO:0000313" key="1">
    <source>
        <dbReference type="EMBL" id="KGJ72236.1"/>
    </source>
</evidence>
<organism evidence="1 2">
    <name type="scientific">Cryobacterium roopkundense</name>
    <dbReference type="NCBI Taxonomy" id="1001240"/>
    <lineage>
        <taxon>Bacteria</taxon>
        <taxon>Bacillati</taxon>
        <taxon>Actinomycetota</taxon>
        <taxon>Actinomycetes</taxon>
        <taxon>Micrococcales</taxon>
        <taxon>Microbacteriaceae</taxon>
        <taxon>Cryobacterium</taxon>
    </lineage>
</organism>
<dbReference type="STRING" id="1001240.GY21_16785"/>
<dbReference type="Proteomes" id="UP000029864">
    <property type="component" value="Unassembled WGS sequence"/>
</dbReference>
<gene>
    <name evidence="1" type="ORF">GY21_16785</name>
</gene>
<evidence type="ECO:0008006" key="3">
    <source>
        <dbReference type="Google" id="ProtNLM"/>
    </source>
</evidence>
<keyword evidence="2" id="KW-1185">Reference proteome</keyword>
<dbReference type="eggNOG" id="ENOG5032X0H">
    <property type="taxonomic scope" value="Bacteria"/>
</dbReference>
<protein>
    <recommendedName>
        <fullName evidence="3">IrrE N-terminal-like domain-containing protein</fullName>
    </recommendedName>
</protein>
<name>A0A099J1W2_9MICO</name>
<dbReference type="OrthoDB" id="4144896at2"/>
<evidence type="ECO:0000313" key="2">
    <source>
        <dbReference type="Proteomes" id="UP000029864"/>
    </source>
</evidence>
<dbReference type="Gene3D" id="1.10.10.2910">
    <property type="match status" value="1"/>
</dbReference>
<sequence length="154" mass="17546">MNNGVTVARAVDRLALGETFTFDQLVRAVQRSRQRGLRIVELADLGDHDGLCAVWLMKENEDLILHAHSDSALHRQQFVLHELAHMMLGHDFEDDPEEPDFLLPDIPPQTRRRLLRRQDLDTPEEILAETLADNLAAAIRGSTMHSSRYLEIFG</sequence>
<proteinExistence type="predicted"/>
<comment type="caution">
    <text evidence="1">The sequence shown here is derived from an EMBL/GenBank/DDBJ whole genome shotgun (WGS) entry which is preliminary data.</text>
</comment>
<accession>A0A099J1W2</accession>
<reference evidence="1 2" key="1">
    <citation type="submission" date="2014-08" db="EMBL/GenBank/DDBJ databases">
        <authorList>
            <person name="Sisinthy S."/>
        </authorList>
    </citation>
    <scope>NUCLEOTIDE SEQUENCE [LARGE SCALE GENOMIC DNA]</scope>
    <source>
        <strain evidence="1 2">RuG17</strain>
    </source>
</reference>